<evidence type="ECO:0000313" key="3">
    <source>
        <dbReference type="Proteomes" id="UP001597034"/>
    </source>
</evidence>
<feature type="domain" description="N-acetyltransferase" evidence="1">
    <location>
        <begin position="14"/>
        <end position="152"/>
    </location>
</feature>
<sequence>MNVDPVTLDGDYVRLEPLSADEHLQDLIAAGSDEGVFRWFGAQHAGPEAMHRFVTDALDARRKGTALPFATVRQDTGEAIGSTRFGNIRRENRCVEIGWTWLTPDEQRTPANTEAKLLQLRHAFEQWDCVRVEFETAAANEPARAALSRIGAVEEGILRKHMLVQGEPQDSAFYSIIDSEWPDVERDLESKLDR</sequence>
<dbReference type="AlphaFoldDB" id="A0ABD6DEG5"/>
<dbReference type="RefSeq" id="WP_256399962.1">
    <property type="nucleotide sequence ID" value="NZ_JANHJR010000002.1"/>
</dbReference>
<reference evidence="2 3" key="1">
    <citation type="journal article" date="2019" name="Int. J. Syst. Evol. Microbiol.">
        <title>The Global Catalogue of Microorganisms (GCM) 10K type strain sequencing project: providing services to taxonomists for standard genome sequencing and annotation.</title>
        <authorList>
            <consortium name="The Broad Institute Genomics Platform"/>
            <consortium name="The Broad Institute Genome Sequencing Center for Infectious Disease"/>
            <person name="Wu L."/>
            <person name="Ma J."/>
        </authorList>
    </citation>
    <scope>NUCLEOTIDE SEQUENCE [LARGE SCALE GENOMIC DNA]</scope>
    <source>
        <strain evidence="2 3">CGMCC 1.10390</strain>
    </source>
</reference>
<proteinExistence type="predicted"/>
<dbReference type="GO" id="GO:0016746">
    <property type="term" value="F:acyltransferase activity"/>
    <property type="evidence" value="ECO:0007669"/>
    <property type="project" value="UniProtKB-KW"/>
</dbReference>
<dbReference type="SUPFAM" id="SSF55729">
    <property type="entry name" value="Acyl-CoA N-acyltransferases (Nat)"/>
    <property type="match status" value="1"/>
</dbReference>
<organism evidence="2 3">
    <name type="scientific">Haloarchaeobius litoreus</name>
    <dbReference type="NCBI Taxonomy" id="755306"/>
    <lineage>
        <taxon>Archaea</taxon>
        <taxon>Methanobacteriati</taxon>
        <taxon>Methanobacteriota</taxon>
        <taxon>Stenosarchaea group</taxon>
        <taxon>Halobacteria</taxon>
        <taxon>Halobacteriales</taxon>
        <taxon>Halorubellaceae</taxon>
        <taxon>Haloarchaeobius</taxon>
    </lineage>
</organism>
<keyword evidence="3" id="KW-1185">Reference proteome</keyword>
<dbReference type="EMBL" id="JBHUDO010000001">
    <property type="protein sequence ID" value="MFD1644704.1"/>
    <property type="molecule type" value="Genomic_DNA"/>
</dbReference>
<dbReference type="Pfam" id="PF13302">
    <property type="entry name" value="Acetyltransf_3"/>
    <property type="match status" value="1"/>
</dbReference>
<accession>A0ABD6DEG5</accession>
<dbReference type="Gene3D" id="3.40.630.30">
    <property type="match status" value="1"/>
</dbReference>
<dbReference type="Proteomes" id="UP001597034">
    <property type="component" value="Unassembled WGS sequence"/>
</dbReference>
<keyword evidence="2" id="KW-0012">Acyltransferase</keyword>
<evidence type="ECO:0000259" key="1">
    <source>
        <dbReference type="Pfam" id="PF13302"/>
    </source>
</evidence>
<name>A0ABD6DEG5_9EURY</name>
<dbReference type="InterPro" id="IPR016181">
    <property type="entry name" value="Acyl_CoA_acyltransferase"/>
</dbReference>
<comment type="caution">
    <text evidence="2">The sequence shown here is derived from an EMBL/GenBank/DDBJ whole genome shotgun (WGS) entry which is preliminary data.</text>
</comment>
<dbReference type="PANTHER" id="PTHR43610">
    <property type="entry name" value="BLL6696 PROTEIN"/>
    <property type="match status" value="1"/>
</dbReference>
<keyword evidence="2" id="KW-0808">Transferase</keyword>
<gene>
    <name evidence="2" type="ORF">ACFSBL_03320</name>
</gene>
<dbReference type="EC" id="2.3.-.-" evidence="2"/>
<dbReference type="InterPro" id="IPR000182">
    <property type="entry name" value="GNAT_dom"/>
</dbReference>
<evidence type="ECO:0000313" key="2">
    <source>
        <dbReference type="EMBL" id="MFD1644704.1"/>
    </source>
</evidence>
<dbReference type="PANTHER" id="PTHR43610:SF1">
    <property type="entry name" value="N-ACETYLTRANSFERASE DOMAIN-CONTAINING PROTEIN"/>
    <property type="match status" value="1"/>
</dbReference>
<protein>
    <submittedName>
        <fullName evidence="2">GNAT family N-acetyltransferase</fullName>
        <ecNumber evidence="2">2.3.-.-</ecNumber>
    </submittedName>
</protein>